<reference evidence="2" key="1">
    <citation type="submission" date="2017-10" db="EMBL/GenBank/DDBJ databases">
        <title>Whole genome sequencing of various Bordetella species.</title>
        <authorList>
            <person name="Weigand M.R."/>
            <person name="Loparev V."/>
            <person name="Peng Y."/>
            <person name="Bowden K.E."/>
            <person name="Tondella M.L."/>
            <person name="Williams M.M."/>
        </authorList>
    </citation>
    <scope>NUCLEOTIDE SEQUENCE [LARGE SCALE GENOMIC DNA]</scope>
    <source>
        <strain evidence="2">H720</strain>
    </source>
</reference>
<dbReference type="AlphaFoldDB" id="A0AAN1S059"/>
<dbReference type="KEGG" id="bhz:ACR54_01722"/>
<evidence type="ECO:0000313" key="1">
    <source>
        <dbReference type="EMBL" id="AZW19306.1"/>
    </source>
</evidence>
<dbReference type="EMBL" id="CP024172">
    <property type="protein sequence ID" value="AZW19306.1"/>
    <property type="molecule type" value="Genomic_DNA"/>
</dbReference>
<evidence type="ECO:0000313" key="2">
    <source>
        <dbReference type="Proteomes" id="UP000282741"/>
    </source>
</evidence>
<gene>
    <name evidence="1" type="ORF">CS347_22400</name>
</gene>
<accession>A0AAN1S059</accession>
<organism evidence="1 2">
    <name type="scientific">Bordetella hinzii</name>
    <dbReference type="NCBI Taxonomy" id="103855"/>
    <lineage>
        <taxon>Bacteria</taxon>
        <taxon>Pseudomonadati</taxon>
        <taxon>Pseudomonadota</taxon>
        <taxon>Betaproteobacteria</taxon>
        <taxon>Burkholderiales</taxon>
        <taxon>Alcaligenaceae</taxon>
        <taxon>Bordetella</taxon>
    </lineage>
</organism>
<proteinExistence type="predicted"/>
<dbReference type="GeneID" id="92993176"/>
<dbReference type="Proteomes" id="UP000282741">
    <property type="component" value="Chromosome"/>
</dbReference>
<dbReference type="RefSeq" id="WP_029580314.1">
    <property type="nucleotide sequence ID" value="NZ_CP012076.1"/>
</dbReference>
<name>A0AAN1S059_9BORD</name>
<protein>
    <submittedName>
        <fullName evidence="1">Uncharacterized protein</fullName>
    </submittedName>
</protein>
<sequence length="159" mass="17255">MITLWRLSNETDLRGWSSGGRWISAGDRIIVLDPTPLGALCARLALAEVSHPDALPRGYRLLRLRAPRSVQECPPGKAVAMQAAIQRWYDETASLLLAVDSGLGRRQYLLNGLHPALADCDARLIDAAQAQELLQAEAAAHLRPGSSWLARPRPAAGHP</sequence>